<proteinExistence type="predicted"/>
<dbReference type="RefSeq" id="XP_036633664.1">
    <property type="nucleotide sequence ID" value="XM_036775162.1"/>
</dbReference>
<organism evidence="2 3">
    <name type="scientific">Pleurotus ostreatus</name>
    <name type="common">Oyster mushroom</name>
    <name type="synonym">White-rot fungus</name>
    <dbReference type="NCBI Taxonomy" id="5322"/>
    <lineage>
        <taxon>Eukaryota</taxon>
        <taxon>Fungi</taxon>
        <taxon>Dikarya</taxon>
        <taxon>Basidiomycota</taxon>
        <taxon>Agaricomycotina</taxon>
        <taxon>Agaricomycetes</taxon>
        <taxon>Agaricomycetidae</taxon>
        <taxon>Agaricales</taxon>
        <taxon>Pleurotineae</taxon>
        <taxon>Pleurotaceae</taxon>
        <taxon>Pleurotus</taxon>
    </lineage>
</organism>
<accession>A0A8H7A466</accession>
<dbReference type="GeneID" id="59375416"/>
<feature type="compositionally biased region" description="Low complexity" evidence="1">
    <location>
        <begin position="132"/>
        <end position="143"/>
    </location>
</feature>
<gene>
    <name evidence="2" type="ORF">PC9H_005598</name>
</gene>
<sequence length="151" mass="17166">MALGSWISRRRYEGRDSPAAKTSNAHRHSAPPRYSLRLPHVSQNVASQSNGGTSINFRLQLIFRRRMFPNGVPNDNYHEKAKTITKKQRSKHTLQHPSPPSPRRRQESDTARHLAPPQHFALFAQRRPSPCTTTTTKTSLSLSYKQGFAPK</sequence>
<dbReference type="Proteomes" id="UP000623687">
    <property type="component" value="Unassembled WGS sequence"/>
</dbReference>
<feature type="compositionally biased region" description="Basic residues" evidence="1">
    <location>
        <begin position="83"/>
        <end position="94"/>
    </location>
</feature>
<dbReference type="AlphaFoldDB" id="A0A8H7A466"/>
<evidence type="ECO:0000313" key="2">
    <source>
        <dbReference type="EMBL" id="KAF7433637.1"/>
    </source>
</evidence>
<name>A0A8H7A466_PLEOS</name>
<protein>
    <submittedName>
        <fullName evidence="2">Uncharacterized protein</fullName>
    </submittedName>
</protein>
<dbReference type="VEuPathDB" id="FungiDB:PC9H_005598"/>
<reference evidence="2" key="1">
    <citation type="submission" date="2019-07" db="EMBL/GenBank/DDBJ databases">
        <authorList>
            <person name="Palmer J.M."/>
        </authorList>
    </citation>
    <scope>NUCLEOTIDE SEQUENCE</scope>
    <source>
        <strain evidence="2">PC9</strain>
    </source>
</reference>
<feature type="region of interest" description="Disordered" evidence="1">
    <location>
        <begin position="1"/>
        <end position="36"/>
    </location>
</feature>
<feature type="region of interest" description="Disordered" evidence="1">
    <location>
        <begin position="68"/>
        <end position="151"/>
    </location>
</feature>
<comment type="caution">
    <text evidence="2">The sequence shown here is derived from an EMBL/GenBank/DDBJ whole genome shotgun (WGS) entry which is preliminary data.</text>
</comment>
<evidence type="ECO:0000313" key="3">
    <source>
        <dbReference type="Proteomes" id="UP000623687"/>
    </source>
</evidence>
<keyword evidence="3" id="KW-1185">Reference proteome</keyword>
<evidence type="ECO:0000256" key="1">
    <source>
        <dbReference type="SAM" id="MobiDB-lite"/>
    </source>
</evidence>
<dbReference type="EMBL" id="JACETU010000003">
    <property type="protein sequence ID" value="KAF7433637.1"/>
    <property type="molecule type" value="Genomic_DNA"/>
</dbReference>